<dbReference type="PROSITE" id="PS00893">
    <property type="entry name" value="NUDIX_BOX"/>
    <property type="match status" value="1"/>
</dbReference>
<evidence type="ECO:0000313" key="5">
    <source>
        <dbReference type="Proteomes" id="UP000240760"/>
    </source>
</evidence>
<accession>A0A2T4BZ50</accession>
<dbReference type="CDD" id="cd04678">
    <property type="entry name" value="NUDIX_MTH2_Nudt15"/>
    <property type="match status" value="1"/>
</dbReference>
<dbReference type="AlphaFoldDB" id="A0A2T4BZ50"/>
<comment type="similarity">
    <text evidence="2">Belongs to the Nudix hydrolase family.</text>
</comment>
<organism evidence="4 5">
    <name type="scientific">Trichoderma longibrachiatum ATCC 18648</name>
    <dbReference type="NCBI Taxonomy" id="983965"/>
    <lineage>
        <taxon>Eukaryota</taxon>
        <taxon>Fungi</taxon>
        <taxon>Dikarya</taxon>
        <taxon>Ascomycota</taxon>
        <taxon>Pezizomycotina</taxon>
        <taxon>Sordariomycetes</taxon>
        <taxon>Hypocreomycetidae</taxon>
        <taxon>Hypocreales</taxon>
        <taxon>Hypocreaceae</taxon>
        <taxon>Trichoderma</taxon>
    </lineage>
</organism>
<dbReference type="InterPro" id="IPR000086">
    <property type="entry name" value="NUDIX_hydrolase_dom"/>
</dbReference>
<keyword evidence="5" id="KW-1185">Reference proteome</keyword>
<dbReference type="PANTHER" id="PTHR16099:SF5">
    <property type="entry name" value="NUCLEOTIDE TRIPHOSPHATE DIPHOSPHATASE NUDT15"/>
    <property type="match status" value="1"/>
</dbReference>
<dbReference type="PROSITE" id="PS51462">
    <property type="entry name" value="NUDIX"/>
    <property type="match status" value="1"/>
</dbReference>
<dbReference type="PANTHER" id="PTHR16099">
    <property type="entry name" value="8-OXO-DGTP DIPHOSPHATES NUDT15"/>
    <property type="match status" value="1"/>
</dbReference>
<dbReference type="SUPFAM" id="SSF55811">
    <property type="entry name" value="Nudix"/>
    <property type="match status" value="1"/>
</dbReference>
<evidence type="ECO:0000313" key="4">
    <source>
        <dbReference type="EMBL" id="PTB74592.1"/>
    </source>
</evidence>
<dbReference type="FunFam" id="3.90.79.10:FF:000060">
    <property type="entry name" value="Nudix hydrolase 1"/>
    <property type="match status" value="1"/>
</dbReference>
<name>A0A2T4BZ50_TRILO</name>
<dbReference type="InterPro" id="IPR015797">
    <property type="entry name" value="NUDIX_hydrolase-like_dom_sf"/>
</dbReference>
<sequence>MCIEQATAMATEKKEEEKPPVRVGVSTVLMNGKGEFLMGKRIGSHGANTWQFPGGHIDHGETITECAVREMKEETDLDVEFKGIFAVTNDVFVQENKHYITLFSLCAMKDPNAVPVLMEPHKCEGWFWKSWDDVLKIYDAAQSGASAERLFLPIENLIKQTRNIHHLLPKKGEVLSRWLSFPDAPQVAELEA</sequence>
<dbReference type="GO" id="GO:0035539">
    <property type="term" value="F:8-oxo-7,8-dihydrodeoxyguanosine triphosphate pyrophosphatase activity"/>
    <property type="evidence" value="ECO:0007669"/>
    <property type="project" value="TreeGrafter"/>
</dbReference>
<evidence type="ECO:0000256" key="2">
    <source>
        <dbReference type="RuleBase" id="RU003476"/>
    </source>
</evidence>
<evidence type="ECO:0000259" key="3">
    <source>
        <dbReference type="PROSITE" id="PS51462"/>
    </source>
</evidence>
<keyword evidence="1 2" id="KW-0378">Hydrolase</keyword>
<dbReference type="Gene3D" id="3.90.79.10">
    <property type="entry name" value="Nucleoside Triphosphate Pyrophosphohydrolase"/>
    <property type="match status" value="1"/>
</dbReference>
<feature type="domain" description="Nudix hydrolase" evidence="3">
    <location>
        <begin position="20"/>
        <end position="152"/>
    </location>
</feature>
<protein>
    <recommendedName>
        <fullName evidence="3">Nudix hydrolase domain-containing protein</fullName>
    </recommendedName>
</protein>
<dbReference type="Pfam" id="PF00293">
    <property type="entry name" value="NUDIX"/>
    <property type="match status" value="1"/>
</dbReference>
<reference evidence="4 5" key="1">
    <citation type="submission" date="2016-07" db="EMBL/GenBank/DDBJ databases">
        <title>Multiple horizontal gene transfer events from other fungi enriched the ability of initially mycotrophic Trichoderma (Ascomycota) to feed on dead plant biomass.</title>
        <authorList>
            <consortium name="DOE Joint Genome Institute"/>
            <person name="Aerts A."/>
            <person name="Atanasova L."/>
            <person name="Chenthamara K."/>
            <person name="Zhang J."/>
            <person name="Grujic M."/>
            <person name="Henrissat B."/>
            <person name="Kuo A."/>
            <person name="Salamov A."/>
            <person name="Lipzen A."/>
            <person name="Labutti K."/>
            <person name="Barry K."/>
            <person name="Miao Y."/>
            <person name="Rahimi M.J."/>
            <person name="Shen Q."/>
            <person name="Grigoriev I.V."/>
            <person name="Kubicek C.P."/>
            <person name="Druzhinina I.S."/>
        </authorList>
    </citation>
    <scope>NUCLEOTIDE SEQUENCE [LARGE SCALE GENOMIC DNA]</scope>
    <source>
        <strain evidence="4 5">ATCC 18648</strain>
    </source>
</reference>
<dbReference type="InterPro" id="IPR020084">
    <property type="entry name" value="NUDIX_hydrolase_CS"/>
</dbReference>
<proteinExistence type="inferred from homology"/>
<dbReference type="OrthoDB" id="447842at2759"/>
<dbReference type="STRING" id="983965.A0A2T4BZ50"/>
<dbReference type="EMBL" id="KZ679135">
    <property type="protein sequence ID" value="PTB74592.1"/>
    <property type="molecule type" value="Genomic_DNA"/>
</dbReference>
<dbReference type="GO" id="GO:0005829">
    <property type="term" value="C:cytosol"/>
    <property type="evidence" value="ECO:0007669"/>
    <property type="project" value="TreeGrafter"/>
</dbReference>
<evidence type="ECO:0000256" key="1">
    <source>
        <dbReference type="ARBA" id="ARBA00022801"/>
    </source>
</evidence>
<dbReference type="PRINTS" id="PR00502">
    <property type="entry name" value="NUDIXFAMILY"/>
</dbReference>
<dbReference type="Proteomes" id="UP000240760">
    <property type="component" value="Unassembled WGS sequence"/>
</dbReference>
<dbReference type="InterPro" id="IPR020476">
    <property type="entry name" value="Nudix_hydrolase"/>
</dbReference>
<dbReference type="GO" id="GO:0006203">
    <property type="term" value="P:dGTP catabolic process"/>
    <property type="evidence" value="ECO:0007669"/>
    <property type="project" value="TreeGrafter"/>
</dbReference>
<gene>
    <name evidence="4" type="ORF">M440DRAFT_1403088</name>
</gene>